<feature type="domain" description="Sigma-54 factor interaction" evidence="4">
    <location>
        <begin position="222"/>
        <end position="403"/>
    </location>
</feature>
<dbReference type="PROSITE" id="PS50045">
    <property type="entry name" value="SIGMA54_INTERACT_4"/>
    <property type="match status" value="1"/>
</dbReference>
<reference evidence="6" key="1">
    <citation type="submission" date="2018-09" db="EMBL/GenBank/DDBJ databases">
        <authorList>
            <person name="Livingstone P.G."/>
            <person name="Whitworth D.E."/>
        </authorList>
    </citation>
    <scope>NUCLEOTIDE SEQUENCE [LARGE SCALE GENOMIC DNA]</scope>
    <source>
        <strain evidence="6">CA043D</strain>
    </source>
</reference>
<dbReference type="AlphaFoldDB" id="A0A3A8K1S0"/>
<evidence type="ECO:0000256" key="1">
    <source>
        <dbReference type="ARBA" id="ARBA00022741"/>
    </source>
</evidence>
<name>A0A3A8K1S0_9BACT</name>
<dbReference type="PANTHER" id="PTHR32071:SF14">
    <property type="entry name" value="TRANSCRIPTIONAL REGULATORY PROTEIN RTCR"/>
    <property type="match status" value="1"/>
</dbReference>
<accession>A0A3A8K1S0</accession>
<keyword evidence="2" id="KW-0067">ATP-binding</keyword>
<feature type="region of interest" description="Disordered" evidence="3">
    <location>
        <begin position="473"/>
        <end position="495"/>
    </location>
</feature>
<evidence type="ECO:0000256" key="3">
    <source>
        <dbReference type="SAM" id="MobiDB-lite"/>
    </source>
</evidence>
<evidence type="ECO:0000259" key="4">
    <source>
        <dbReference type="PROSITE" id="PS50045"/>
    </source>
</evidence>
<keyword evidence="6" id="KW-1185">Reference proteome</keyword>
<evidence type="ECO:0000313" key="5">
    <source>
        <dbReference type="EMBL" id="RKH01049.1"/>
    </source>
</evidence>
<gene>
    <name evidence="5" type="ORF">D7X32_21690</name>
</gene>
<dbReference type="Proteomes" id="UP000268313">
    <property type="component" value="Unassembled WGS sequence"/>
</dbReference>
<dbReference type="GO" id="GO:0005524">
    <property type="term" value="F:ATP binding"/>
    <property type="evidence" value="ECO:0007669"/>
    <property type="project" value="UniProtKB-KW"/>
</dbReference>
<dbReference type="GO" id="GO:0006355">
    <property type="term" value="P:regulation of DNA-templated transcription"/>
    <property type="evidence" value="ECO:0007669"/>
    <property type="project" value="InterPro"/>
</dbReference>
<dbReference type="SUPFAM" id="SSF52540">
    <property type="entry name" value="P-loop containing nucleoside triphosphate hydrolases"/>
    <property type="match status" value="1"/>
</dbReference>
<dbReference type="RefSeq" id="WP_120604472.1">
    <property type="nucleotide sequence ID" value="NZ_JABFJX010000239.1"/>
</dbReference>
<dbReference type="Gene3D" id="3.40.50.300">
    <property type="entry name" value="P-loop containing nucleotide triphosphate hydrolases"/>
    <property type="match status" value="1"/>
</dbReference>
<dbReference type="EMBL" id="RAWE01000080">
    <property type="protein sequence ID" value="RKH01049.1"/>
    <property type="molecule type" value="Genomic_DNA"/>
</dbReference>
<dbReference type="InterPro" id="IPR002078">
    <property type="entry name" value="Sigma_54_int"/>
</dbReference>
<evidence type="ECO:0000313" key="6">
    <source>
        <dbReference type="Proteomes" id="UP000268313"/>
    </source>
</evidence>
<sequence>MSASATTPTLLAWHSFNGGVEVLGNAVALLRERRVRVRRVLYLVEQGTPLQDGTVKEQTADAEAEILRVDLADPTRHETVYARVRDEVLPRVRGCAALHINVSPGTPAMHSVWLILHAAGAFPAGTQLWSSQIDKRKGLRRIEPVEFKVRTYLGEIRRVEREAPAATAYDPEPKSRARTEALESLRRYSCIPGAPLLVVGERGTGKTSLVETYLAPLKQRRLTALACGTLEGADVRMAESELFGHARGAFTGADKARDGLIKQAAGGVLFLDEVQDLPKALQRKLVRLLQDNRRRYRPVGADQEAEADVDVVCASNLSLEDLSERLDADLFDRLGLLTVRVPPLRECREDLPDDWQRVWLSLRRDGSFPESAPVSRLLLEALATAPLNGNLRDLQRLAFLVMAWWPDHGERALDKVLGGWRKAQSAPPAGGAGFGNGSRSERLVHFRQGLARWAKETWGTWTEAARALECDEKTLREDAGPALPAGPRQRKSRTG</sequence>
<dbReference type="CDD" id="cd00009">
    <property type="entry name" value="AAA"/>
    <property type="match status" value="1"/>
</dbReference>
<dbReference type="InterPro" id="IPR003593">
    <property type="entry name" value="AAA+_ATPase"/>
</dbReference>
<evidence type="ECO:0000256" key="2">
    <source>
        <dbReference type="ARBA" id="ARBA00022840"/>
    </source>
</evidence>
<organism evidence="5 6">
    <name type="scientific">Corallococcus carmarthensis</name>
    <dbReference type="NCBI Taxonomy" id="2316728"/>
    <lineage>
        <taxon>Bacteria</taxon>
        <taxon>Pseudomonadati</taxon>
        <taxon>Myxococcota</taxon>
        <taxon>Myxococcia</taxon>
        <taxon>Myxococcales</taxon>
        <taxon>Cystobacterineae</taxon>
        <taxon>Myxococcaceae</taxon>
        <taxon>Corallococcus</taxon>
    </lineage>
</organism>
<comment type="caution">
    <text evidence="5">The sequence shown here is derived from an EMBL/GenBank/DDBJ whole genome shotgun (WGS) entry which is preliminary data.</text>
</comment>
<keyword evidence="1" id="KW-0547">Nucleotide-binding</keyword>
<protein>
    <submittedName>
        <fullName evidence="5">AAA family ATPase</fullName>
    </submittedName>
</protein>
<dbReference type="OrthoDB" id="5490625at2"/>
<proteinExistence type="predicted"/>
<dbReference type="PANTHER" id="PTHR32071">
    <property type="entry name" value="TRANSCRIPTIONAL REGULATORY PROTEIN"/>
    <property type="match status" value="1"/>
</dbReference>
<dbReference type="SMART" id="SM00382">
    <property type="entry name" value="AAA"/>
    <property type="match status" value="1"/>
</dbReference>
<dbReference type="InterPro" id="IPR027417">
    <property type="entry name" value="P-loop_NTPase"/>
</dbReference>
<dbReference type="Pfam" id="PF00158">
    <property type="entry name" value="Sigma54_activat"/>
    <property type="match status" value="1"/>
</dbReference>